<evidence type="ECO:0000313" key="3">
    <source>
        <dbReference type="Proteomes" id="UP000672032"/>
    </source>
</evidence>
<reference evidence="2" key="1">
    <citation type="submission" date="2020-10" db="EMBL/GenBank/DDBJ databases">
        <title>Genome Sequence of Monilinia vaccinii-corymbosi Sheds Light on Mummy Berry Disease Infection of Blueberry and Mating Type.</title>
        <authorList>
            <person name="Yow A.G."/>
            <person name="Zhang Y."/>
            <person name="Bansal K."/>
            <person name="Eacker S.M."/>
            <person name="Sullivan S."/>
            <person name="Liachko I."/>
            <person name="Cubeta M.A."/>
            <person name="Rollins J.A."/>
            <person name="Ashrafi H."/>
        </authorList>
    </citation>
    <scope>NUCLEOTIDE SEQUENCE</scope>
    <source>
        <strain evidence="2">RL-1</strain>
    </source>
</reference>
<protein>
    <submittedName>
        <fullName evidence="2">Uncharacterized protein</fullName>
    </submittedName>
</protein>
<accession>A0A8A3P821</accession>
<sequence length="183" mass="19631">MLALLITGLLALTSLSNSSPISAAKRDTDELYILANCYNNFTHASYASAFWYYPDFLPDYPEPQATGVINAKKAVKFAGTSISIQTPFKLTTTIPKHASSAAYQKIVAPATIGSFAGPAATIKGTGLPFYSPSTNVNCFYEYAVRDVSPPTTGGLPLPLPSQEVFHLINTTPTETNKMKTALE</sequence>
<evidence type="ECO:0000256" key="1">
    <source>
        <dbReference type="SAM" id="SignalP"/>
    </source>
</evidence>
<gene>
    <name evidence="2" type="ORF">DSL72_003549</name>
</gene>
<feature type="signal peptide" evidence="1">
    <location>
        <begin position="1"/>
        <end position="18"/>
    </location>
</feature>
<dbReference type="EMBL" id="CP063405">
    <property type="protein sequence ID" value="QSZ29039.1"/>
    <property type="molecule type" value="Genomic_DNA"/>
</dbReference>
<evidence type="ECO:0000313" key="2">
    <source>
        <dbReference type="EMBL" id="QSZ29039.1"/>
    </source>
</evidence>
<dbReference type="Proteomes" id="UP000672032">
    <property type="component" value="Chromosome 1"/>
</dbReference>
<dbReference type="AlphaFoldDB" id="A0A8A3P821"/>
<organism evidence="2 3">
    <name type="scientific">Monilinia vaccinii-corymbosi</name>
    <dbReference type="NCBI Taxonomy" id="61207"/>
    <lineage>
        <taxon>Eukaryota</taxon>
        <taxon>Fungi</taxon>
        <taxon>Dikarya</taxon>
        <taxon>Ascomycota</taxon>
        <taxon>Pezizomycotina</taxon>
        <taxon>Leotiomycetes</taxon>
        <taxon>Helotiales</taxon>
        <taxon>Sclerotiniaceae</taxon>
        <taxon>Monilinia</taxon>
    </lineage>
</organism>
<proteinExistence type="predicted"/>
<keyword evidence="1" id="KW-0732">Signal</keyword>
<name>A0A8A3P821_9HELO</name>
<feature type="chain" id="PRO_5032453893" evidence="1">
    <location>
        <begin position="19"/>
        <end position="183"/>
    </location>
</feature>
<keyword evidence="3" id="KW-1185">Reference proteome</keyword>
<dbReference type="OrthoDB" id="4733107at2759"/>